<dbReference type="Proteomes" id="UP000008066">
    <property type="component" value="Unassembled WGS sequence"/>
</dbReference>
<feature type="compositionally biased region" description="Acidic residues" evidence="1">
    <location>
        <begin position="593"/>
        <end position="611"/>
    </location>
</feature>
<dbReference type="SUPFAM" id="SSF46934">
    <property type="entry name" value="UBA-like"/>
    <property type="match status" value="1"/>
</dbReference>
<dbReference type="KEGG" id="cthr:CTHT_0020010"/>
<dbReference type="RefSeq" id="XP_006692482.1">
    <property type="nucleotide sequence ID" value="XM_006692419.1"/>
</dbReference>
<dbReference type="InterPro" id="IPR009060">
    <property type="entry name" value="UBA-like_sf"/>
</dbReference>
<name>G0S380_CHATD</name>
<dbReference type="CDD" id="cd14364">
    <property type="entry name" value="CUE_ASCC2"/>
    <property type="match status" value="1"/>
</dbReference>
<dbReference type="HOGENOM" id="CLU_026590_0_0_1"/>
<dbReference type="InterPro" id="IPR003892">
    <property type="entry name" value="CUE"/>
</dbReference>
<dbReference type="eggNOG" id="ENOG502RV3A">
    <property type="taxonomic scope" value="Eukaryota"/>
</dbReference>
<accession>G0S380</accession>
<feature type="compositionally biased region" description="Basic residues" evidence="1">
    <location>
        <begin position="668"/>
        <end position="682"/>
    </location>
</feature>
<protein>
    <recommendedName>
        <fullName evidence="2">CUE domain-containing protein</fullName>
    </recommendedName>
</protein>
<feature type="compositionally biased region" description="Gly residues" evidence="1">
    <location>
        <begin position="615"/>
        <end position="628"/>
    </location>
</feature>
<feature type="compositionally biased region" description="Gly residues" evidence="1">
    <location>
        <begin position="638"/>
        <end position="650"/>
    </location>
</feature>
<evidence type="ECO:0000259" key="2">
    <source>
        <dbReference type="PROSITE" id="PS51140"/>
    </source>
</evidence>
<organism evidence="4">
    <name type="scientific">Chaetomium thermophilum (strain DSM 1495 / CBS 144.50 / IMI 039719)</name>
    <name type="common">Thermochaetoides thermophila</name>
    <dbReference type="NCBI Taxonomy" id="759272"/>
    <lineage>
        <taxon>Eukaryota</taxon>
        <taxon>Fungi</taxon>
        <taxon>Dikarya</taxon>
        <taxon>Ascomycota</taxon>
        <taxon>Pezizomycotina</taxon>
        <taxon>Sordariomycetes</taxon>
        <taxon>Sordariomycetidae</taxon>
        <taxon>Sordariales</taxon>
        <taxon>Chaetomiaceae</taxon>
        <taxon>Thermochaetoides</taxon>
    </lineage>
</organism>
<dbReference type="SMART" id="SM00546">
    <property type="entry name" value="CUE"/>
    <property type="match status" value="1"/>
</dbReference>
<feature type="region of interest" description="Disordered" evidence="1">
    <location>
        <begin position="587"/>
        <end position="689"/>
    </location>
</feature>
<dbReference type="Gene3D" id="1.10.8.10">
    <property type="entry name" value="DNA helicase RuvA subunit, C-terminal domain"/>
    <property type="match status" value="1"/>
</dbReference>
<evidence type="ECO:0000313" key="4">
    <source>
        <dbReference type="Proteomes" id="UP000008066"/>
    </source>
</evidence>
<dbReference type="GeneID" id="18256039"/>
<feature type="region of interest" description="Disordered" evidence="1">
    <location>
        <begin position="379"/>
        <end position="412"/>
    </location>
</feature>
<dbReference type="OMA" id="KMSLVTQ"/>
<dbReference type="InterPro" id="IPR041800">
    <property type="entry name" value="ASCC2_CUE"/>
</dbReference>
<reference evidence="3 4" key="1">
    <citation type="journal article" date="2011" name="Cell">
        <title>Insight into structure and assembly of the nuclear pore complex by utilizing the genome of a eukaryotic thermophile.</title>
        <authorList>
            <person name="Amlacher S."/>
            <person name="Sarges P."/>
            <person name="Flemming D."/>
            <person name="van Noort V."/>
            <person name="Kunze R."/>
            <person name="Devos D.P."/>
            <person name="Arumugam M."/>
            <person name="Bork P."/>
            <person name="Hurt E."/>
        </authorList>
    </citation>
    <scope>NUCLEOTIDE SEQUENCE [LARGE SCALE GENOMIC DNA]</scope>
    <source>
        <strain evidence="4">DSM 1495 / CBS 144.50 / IMI 039719</strain>
    </source>
</reference>
<sequence length="689" mass="74258">MVSLPSFALFPIATWRDQIVPDEWVSCLNAWAVLVESHLSLPENDFVTVSLKDESLRGFLVSFAREVAANGTACVGPSQSAKRLLKGCLLLVTKILQSPSPPKSLLEWEFLADLSRIYGKKAEPVFSQLSTTARELLDASLSELKKFLIKNLDAGLKGGNLKAIEERLEHVNDLIRVSPAVAEFFLTGSDFLDGLISCYKIANPPLRKALIATTYLCLMGVADGQKLSALSDQLYSLKAAGAAHKSGPLSEDGSLVAELVTSTPLLQRLQHKLNTSESSSRLTSVLKELSSFKKPNSTITKPKRLIRRRIDKGKAPIRSLDSFPSDQQQEDIHLLSLISQVQDLFPDLGAGFIARLLQEYSNSPEQAIAHLLDDSLPPHLASADRSEPLTSFKQPAHPPPHPDTPEFNPADELSDSDIEILTAATQNKLHLGKRRLSASLPAAPSKQTILSALAAFDSDDDERDDTYDAADVGGTIDARPEDAKLVAAETGSLTGVPVDVEMVLARTWLANPGVFARDATTRRSKERAKLREEAGGMTDEAVEGWAVMVQRDDGLRRKVERRYGELGKGAKAHDGAGIQDVIIERTKWRAGDDATEGTEGTEDTEEGEGDEEAGRGAGVRVGVSGAGRGRGRGRGGRGRGGGRGGGGQPSSGGPAVDRRRKEANKASRANHNRRDQRARKMFKGAGLGG</sequence>
<evidence type="ECO:0000256" key="1">
    <source>
        <dbReference type="SAM" id="MobiDB-lite"/>
    </source>
</evidence>
<dbReference type="EMBL" id="GL988040">
    <property type="protein sequence ID" value="EGS22463.1"/>
    <property type="molecule type" value="Genomic_DNA"/>
</dbReference>
<feature type="domain" description="CUE" evidence="2">
    <location>
        <begin position="333"/>
        <end position="376"/>
    </location>
</feature>
<feature type="compositionally biased region" description="Basic and acidic residues" evidence="1">
    <location>
        <begin position="656"/>
        <end position="665"/>
    </location>
</feature>
<dbReference type="GO" id="GO:0043130">
    <property type="term" value="F:ubiquitin binding"/>
    <property type="evidence" value="ECO:0007669"/>
    <property type="project" value="InterPro"/>
</dbReference>
<keyword evidence="4" id="KW-1185">Reference proteome</keyword>
<proteinExistence type="predicted"/>
<dbReference type="Pfam" id="PF02845">
    <property type="entry name" value="CUE"/>
    <property type="match status" value="1"/>
</dbReference>
<dbReference type="PROSITE" id="PS51140">
    <property type="entry name" value="CUE"/>
    <property type="match status" value="1"/>
</dbReference>
<dbReference type="PANTHER" id="PTHR21494">
    <property type="entry name" value="ACTIVATING SIGNAL COINTEGRATOR 1 COMPLEX SUBUNIT 2 ASC-1 COMPLEX SUBUNIT P100"/>
    <property type="match status" value="1"/>
</dbReference>
<dbReference type="AlphaFoldDB" id="G0S380"/>
<dbReference type="STRING" id="759272.G0S380"/>
<dbReference type="PANTHER" id="PTHR21494:SF0">
    <property type="entry name" value="ACTIVATING SIGNAL COINTEGRATOR 1 COMPLEX SUBUNIT 2"/>
    <property type="match status" value="1"/>
</dbReference>
<gene>
    <name evidence="3" type="ORF">CTHT_0020010</name>
</gene>
<evidence type="ECO:0000313" key="3">
    <source>
        <dbReference type="EMBL" id="EGS22463.1"/>
    </source>
</evidence>
<dbReference type="OrthoDB" id="5577209at2759"/>
<dbReference type="InterPro" id="IPR052586">
    <property type="entry name" value="ASCC2"/>
</dbReference>